<feature type="non-terminal residue" evidence="1">
    <location>
        <position position="198"/>
    </location>
</feature>
<proteinExistence type="predicted"/>
<protein>
    <submittedName>
        <fullName evidence="1">Uncharacterized protein</fullName>
    </submittedName>
</protein>
<dbReference type="EMBL" id="UINC01147578">
    <property type="protein sequence ID" value="SVD38976.1"/>
    <property type="molecule type" value="Genomic_DNA"/>
</dbReference>
<sequence length="198" mass="22628">MAILKNHWRFLIQGLLILFFITVSIPTYAQSQAYLLISDNDSLQEIINDYLLDLFDEIPNAIERDEEEQELRTEEDTVIAYSEVFNNKPLRKSVVLSTIVEEYAPDYLVFSWMEQESSGSSAYGISKNTVKIYIRVLDNSGRNIYKGTTSVKSKMAITPTTIEELLIDTVDQLDFVELEAAIAKDTSRKQKRGQSVKI</sequence>
<reference evidence="1" key="1">
    <citation type="submission" date="2018-05" db="EMBL/GenBank/DDBJ databases">
        <authorList>
            <person name="Lanie J.A."/>
            <person name="Ng W.-L."/>
            <person name="Kazmierczak K.M."/>
            <person name="Andrzejewski T.M."/>
            <person name="Davidsen T.M."/>
            <person name="Wayne K.J."/>
            <person name="Tettelin H."/>
            <person name="Glass J.I."/>
            <person name="Rusch D."/>
            <person name="Podicherti R."/>
            <person name="Tsui H.-C.T."/>
            <person name="Winkler M.E."/>
        </authorList>
    </citation>
    <scope>NUCLEOTIDE SEQUENCE</scope>
</reference>
<evidence type="ECO:0000313" key="1">
    <source>
        <dbReference type="EMBL" id="SVD38976.1"/>
    </source>
</evidence>
<organism evidence="1">
    <name type="scientific">marine metagenome</name>
    <dbReference type="NCBI Taxonomy" id="408172"/>
    <lineage>
        <taxon>unclassified sequences</taxon>
        <taxon>metagenomes</taxon>
        <taxon>ecological metagenomes</taxon>
    </lineage>
</organism>
<gene>
    <name evidence="1" type="ORF">METZ01_LOCUS391830</name>
</gene>
<name>A0A382UXI4_9ZZZZ</name>
<dbReference type="AlphaFoldDB" id="A0A382UXI4"/>
<accession>A0A382UXI4</accession>